<sequence length="157" mass="17254">MVIDLTSKKAASVIFTKSSCFMCIASRHETNLTTVVVSTTTTVRQPSRTRPPTSSCLIFFVTGSGTPPSTFSDIVYQKPSVVFVATRVFTDPPPPTLEAIAENPSSDEIGWCFHIVALLSISLRSDNPSLPLSQTRKPCKPTSMMRRRSENHVNLHL</sequence>
<organism evidence="2 3">
    <name type="scientific">Lactuca virosa</name>
    <dbReference type="NCBI Taxonomy" id="75947"/>
    <lineage>
        <taxon>Eukaryota</taxon>
        <taxon>Viridiplantae</taxon>
        <taxon>Streptophyta</taxon>
        <taxon>Embryophyta</taxon>
        <taxon>Tracheophyta</taxon>
        <taxon>Spermatophyta</taxon>
        <taxon>Magnoliopsida</taxon>
        <taxon>eudicotyledons</taxon>
        <taxon>Gunneridae</taxon>
        <taxon>Pentapetalae</taxon>
        <taxon>asterids</taxon>
        <taxon>campanulids</taxon>
        <taxon>Asterales</taxon>
        <taxon>Asteraceae</taxon>
        <taxon>Cichorioideae</taxon>
        <taxon>Cichorieae</taxon>
        <taxon>Lactucinae</taxon>
        <taxon>Lactuca</taxon>
    </lineage>
</organism>
<protein>
    <submittedName>
        <fullName evidence="2">Uncharacterized protein</fullName>
    </submittedName>
</protein>
<dbReference type="EMBL" id="CAKMRJ010000113">
    <property type="protein sequence ID" value="CAH1417594.1"/>
    <property type="molecule type" value="Genomic_DNA"/>
</dbReference>
<dbReference type="Proteomes" id="UP001157418">
    <property type="component" value="Unassembled WGS sequence"/>
</dbReference>
<gene>
    <name evidence="2" type="ORF">LVIROSA_LOCUS5263</name>
</gene>
<feature type="region of interest" description="Disordered" evidence="1">
    <location>
        <begin position="130"/>
        <end position="157"/>
    </location>
</feature>
<evidence type="ECO:0000256" key="1">
    <source>
        <dbReference type="SAM" id="MobiDB-lite"/>
    </source>
</evidence>
<dbReference type="AlphaFoldDB" id="A0AAU9LPL0"/>
<keyword evidence="3" id="KW-1185">Reference proteome</keyword>
<reference evidence="2 3" key="1">
    <citation type="submission" date="2022-01" db="EMBL/GenBank/DDBJ databases">
        <authorList>
            <person name="Xiong W."/>
            <person name="Schranz E."/>
        </authorList>
    </citation>
    <scope>NUCLEOTIDE SEQUENCE [LARGE SCALE GENOMIC DNA]</scope>
</reference>
<feature type="compositionally biased region" description="Basic and acidic residues" evidence="1">
    <location>
        <begin position="147"/>
        <end position="157"/>
    </location>
</feature>
<evidence type="ECO:0000313" key="3">
    <source>
        <dbReference type="Proteomes" id="UP001157418"/>
    </source>
</evidence>
<comment type="caution">
    <text evidence="2">The sequence shown here is derived from an EMBL/GenBank/DDBJ whole genome shotgun (WGS) entry which is preliminary data.</text>
</comment>
<accession>A0AAU9LPL0</accession>
<proteinExistence type="predicted"/>
<name>A0AAU9LPL0_9ASTR</name>
<evidence type="ECO:0000313" key="2">
    <source>
        <dbReference type="EMBL" id="CAH1417594.1"/>
    </source>
</evidence>